<proteinExistence type="predicted"/>
<dbReference type="PANTHER" id="PTHR24379:SF121">
    <property type="entry name" value="C2H2-TYPE DOMAIN-CONTAINING PROTEIN"/>
    <property type="match status" value="1"/>
</dbReference>
<feature type="compositionally biased region" description="Basic residues" evidence="6">
    <location>
        <begin position="143"/>
        <end position="153"/>
    </location>
</feature>
<organism evidence="8">
    <name type="scientific">Cacopsylla melanoneura</name>
    <dbReference type="NCBI Taxonomy" id="428564"/>
    <lineage>
        <taxon>Eukaryota</taxon>
        <taxon>Metazoa</taxon>
        <taxon>Ecdysozoa</taxon>
        <taxon>Arthropoda</taxon>
        <taxon>Hexapoda</taxon>
        <taxon>Insecta</taxon>
        <taxon>Pterygota</taxon>
        <taxon>Neoptera</taxon>
        <taxon>Paraneoptera</taxon>
        <taxon>Hemiptera</taxon>
        <taxon>Sternorrhyncha</taxon>
        <taxon>Psylloidea</taxon>
        <taxon>Psyllidae</taxon>
        <taxon>Psyllinae</taxon>
        <taxon>Cacopsylla</taxon>
    </lineage>
</organism>
<reference evidence="8" key="1">
    <citation type="submission" date="2021-05" db="EMBL/GenBank/DDBJ databases">
        <authorList>
            <person name="Alioto T."/>
            <person name="Alioto T."/>
            <person name="Gomez Garrido J."/>
        </authorList>
    </citation>
    <scope>NUCLEOTIDE SEQUENCE</scope>
</reference>
<keyword evidence="3 5" id="KW-0863">Zinc-finger</keyword>
<accession>A0A8D9E182</accession>
<feature type="compositionally biased region" description="Acidic residues" evidence="6">
    <location>
        <begin position="95"/>
        <end position="104"/>
    </location>
</feature>
<feature type="domain" description="C2H2-type" evidence="7">
    <location>
        <begin position="161"/>
        <end position="189"/>
    </location>
</feature>
<feature type="domain" description="C2H2-type" evidence="7">
    <location>
        <begin position="275"/>
        <end position="299"/>
    </location>
</feature>
<dbReference type="SMART" id="SM00355">
    <property type="entry name" value="ZnF_C2H2"/>
    <property type="match status" value="11"/>
</dbReference>
<keyword evidence="1" id="KW-0479">Metal-binding</keyword>
<name>A0A8D9E182_9HEMI</name>
<dbReference type="Gene3D" id="3.30.160.60">
    <property type="entry name" value="Classic Zinc Finger"/>
    <property type="match status" value="5"/>
</dbReference>
<feature type="domain" description="C2H2-type" evidence="7">
    <location>
        <begin position="361"/>
        <end position="389"/>
    </location>
</feature>
<feature type="domain" description="C2H2-type" evidence="7">
    <location>
        <begin position="330"/>
        <end position="358"/>
    </location>
</feature>
<evidence type="ECO:0000256" key="2">
    <source>
        <dbReference type="ARBA" id="ARBA00022737"/>
    </source>
</evidence>
<dbReference type="PROSITE" id="PS50157">
    <property type="entry name" value="ZINC_FINGER_C2H2_2"/>
    <property type="match status" value="8"/>
</dbReference>
<protein>
    <submittedName>
        <fullName evidence="8">Zinc finger protein 16</fullName>
    </submittedName>
</protein>
<evidence type="ECO:0000256" key="6">
    <source>
        <dbReference type="SAM" id="MobiDB-lite"/>
    </source>
</evidence>
<keyword evidence="4" id="KW-0862">Zinc</keyword>
<keyword evidence="2" id="KW-0677">Repeat</keyword>
<evidence type="ECO:0000256" key="5">
    <source>
        <dbReference type="PROSITE-ProRule" id="PRU00042"/>
    </source>
</evidence>
<sequence length="495" mass="58252">MIIKLRRDQVEIIETPIVEDVEEMDVDIEGDTNTDNILHELRLQCHDQVKLEPYDEPHLDNQNIGDSKVKIEHTESMQAFLEEKKPNIDNSVSEYEAEDDEDEDANWKPWVKNNAMEYNQDSYDSDSDNAFDDYWNPVPKGNSKSRNKSKKQKTHVTKYEHQCNLCEASFRFTPALVKHMNADHLNKFQCSLCLQSLSSSLNLRRHMLTCHSQLLLTCPICQEEFTSFEAIDNHINHTHAQSAHICPTCKRVYTSDLCLKSHSNVCGFKKKTTTFKCEVCLKIYSSKITLEYHLEVHMGVVYTCKQCGETFSHRRDKYRHIDIEHLGKVFRCEPCNKNFTDDRGLLKHNGFVHGSKKRVKYNCDTCGKTYTRKIELVDHIQCVHYGLRYTCTLCDKTFKTKKIFQSHECKLKLYEFKCQHCKKAFLRRKKLEMHLKLYCKNEVLIGSKISRQRYDTPYRCAHCVLSFTRKSYLKCHIYGYHFLSVDLGQYIDWKH</sequence>
<dbReference type="SUPFAM" id="SSF57667">
    <property type="entry name" value="beta-beta-alpha zinc fingers"/>
    <property type="match status" value="4"/>
</dbReference>
<feature type="domain" description="C2H2-type" evidence="7">
    <location>
        <begin position="302"/>
        <end position="330"/>
    </location>
</feature>
<evidence type="ECO:0000256" key="1">
    <source>
        <dbReference type="ARBA" id="ARBA00022723"/>
    </source>
</evidence>
<dbReference type="InterPro" id="IPR036236">
    <property type="entry name" value="Znf_C2H2_sf"/>
</dbReference>
<feature type="domain" description="C2H2-type" evidence="7">
    <location>
        <begin position="416"/>
        <end position="443"/>
    </location>
</feature>
<evidence type="ECO:0000259" key="7">
    <source>
        <dbReference type="PROSITE" id="PS50157"/>
    </source>
</evidence>
<dbReference type="PANTHER" id="PTHR24379">
    <property type="entry name" value="KRAB AND ZINC FINGER DOMAIN-CONTAINING"/>
    <property type="match status" value="1"/>
</dbReference>
<dbReference type="EMBL" id="HBUF01400689">
    <property type="protein sequence ID" value="CAG6736781.1"/>
    <property type="molecule type" value="Transcribed_RNA"/>
</dbReference>
<dbReference type="Pfam" id="PF00096">
    <property type="entry name" value="zf-C2H2"/>
    <property type="match status" value="1"/>
</dbReference>
<feature type="region of interest" description="Disordered" evidence="6">
    <location>
        <begin position="80"/>
        <end position="153"/>
    </location>
</feature>
<dbReference type="EMBL" id="HBUF01400688">
    <property type="protein sequence ID" value="CAG6736780.1"/>
    <property type="molecule type" value="Transcribed_RNA"/>
</dbReference>
<dbReference type="PROSITE" id="PS00028">
    <property type="entry name" value="ZINC_FINGER_C2H2_1"/>
    <property type="match status" value="8"/>
</dbReference>
<evidence type="ECO:0000256" key="4">
    <source>
        <dbReference type="ARBA" id="ARBA00022833"/>
    </source>
</evidence>
<feature type="domain" description="C2H2-type" evidence="7">
    <location>
        <begin position="188"/>
        <end position="212"/>
    </location>
</feature>
<dbReference type="InterPro" id="IPR013087">
    <property type="entry name" value="Znf_C2H2_type"/>
</dbReference>
<feature type="domain" description="C2H2-type" evidence="7">
    <location>
        <begin position="458"/>
        <end position="481"/>
    </location>
</feature>
<evidence type="ECO:0000256" key="3">
    <source>
        <dbReference type="ARBA" id="ARBA00022771"/>
    </source>
</evidence>
<dbReference type="Pfam" id="PF12874">
    <property type="entry name" value="zf-met"/>
    <property type="match status" value="1"/>
</dbReference>
<dbReference type="GO" id="GO:0008270">
    <property type="term" value="F:zinc ion binding"/>
    <property type="evidence" value="ECO:0007669"/>
    <property type="project" value="UniProtKB-KW"/>
</dbReference>
<dbReference type="AlphaFoldDB" id="A0A8D9E182"/>
<evidence type="ECO:0000313" key="8">
    <source>
        <dbReference type="EMBL" id="CAG6736781.1"/>
    </source>
</evidence>